<keyword evidence="1" id="KW-0808">Transferase</keyword>
<organism evidence="3 4">
    <name type="scientific">Corticicoccus populi</name>
    <dbReference type="NCBI Taxonomy" id="1812821"/>
    <lineage>
        <taxon>Bacteria</taxon>
        <taxon>Bacillati</taxon>
        <taxon>Bacillota</taxon>
        <taxon>Bacilli</taxon>
        <taxon>Bacillales</taxon>
        <taxon>Staphylococcaceae</taxon>
        <taxon>Corticicoccus</taxon>
    </lineage>
</organism>
<protein>
    <submittedName>
        <fullName evidence="3">Class I SAM-dependent DNA methyltransferase</fullName>
    </submittedName>
</protein>
<dbReference type="InterPro" id="IPR041698">
    <property type="entry name" value="Methyltransf_25"/>
</dbReference>
<dbReference type="Pfam" id="PF13649">
    <property type="entry name" value="Methyltransf_25"/>
    <property type="match status" value="1"/>
</dbReference>
<keyword evidence="3" id="KW-0489">Methyltransferase</keyword>
<dbReference type="EMBL" id="JBHUOQ010000001">
    <property type="protein sequence ID" value="MFD2829545.1"/>
    <property type="molecule type" value="Genomic_DNA"/>
</dbReference>
<dbReference type="SUPFAM" id="SSF53335">
    <property type="entry name" value="S-adenosyl-L-methionine-dependent methyltransferases"/>
    <property type="match status" value="1"/>
</dbReference>
<sequence length="241" mass="28159">MESNKAFLSEYYDELTYDMPYNLWLDIIHHYKEERESVLDVGCGTGELTGRLDFSNVEGLDISSTMIDIAKTKHPDINYFVGDMTDFNLSRQFDMITATADVMNYCSGPDVFVTALKNIASHLKDDGVFIFDVHSVYKMNEEFMDMTYSDETEHLVYIWNAVREETPLTVTHDMTFFIKQENNKYERYDEVYTQRTYTHEDILNMLEKSGLLCVNAFSDFDIDHSIIDISDRNFYIVKKAL</sequence>
<comment type="caution">
    <text evidence="3">The sequence shown here is derived from an EMBL/GenBank/DDBJ whole genome shotgun (WGS) entry which is preliminary data.</text>
</comment>
<proteinExistence type="predicted"/>
<dbReference type="CDD" id="cd02440">
    <property type="entry name" value="AdoMet_MTases"/>
    <property type="match status" value="1"/>
</dbReference>
<accession>A0ABW5WSZ7</accession>
<evidence type="ECO:0000256" key="1">
    <source>
        <dbReference type="ARBA" id="ARBA00022679"/>
    </source>
</evidence>
<dbReference type="PANTHER" id="PTHR43861">
    <property type="entry name" value="TRANS-ACONITATE 2-METHYLTRANSFERASE-RELATED"/>
    <property type="match status" value="1"/>
</dbReference>
<dbReference type="InterPro" id="IPR029063">
    <property type="entry name" value="SAM-dependent_MTases_sf"/>
</dbReference>
<reference evidence="4" key="1">
    <citation type="journal article" date="2019" name="Int. J. Syst. Evol. Microbiol.">
        <title>The Global Catalogue of Microorganisms (GCM) 10K type strain sequencing project: providing services to taxonomists for standard genome sequencing and annotation.</title>
        <authorList>
            <consortium name="The Broad Institute Genomics Platform"/>
            <consortium name="The Broad Institute Genome Sequencing Center for Infectious Disease"/>
            <person name="Wu L."/>
            <person name="Ma J."/>
        </authorList>
    </citation>
    <scope>NUCLEOTIDE SEQUENCE [LARGE SCALE GENOMIC DNA]</scope>
    <source>
        <strain evidence="4">KCTC 33575</strain>
    </source>
</reference>
<feature type="domain" description="Methyltransferase" evidence="2">
    <location>
        <begin position="38"/>
        <end position="127"/>
    </location>
</feature>
<dbReference type="GO" id="GO:0032259">
    <property type="term" value="P:methylation"/>
    <property type="evidence" value="ECO:0007669"/>
    <property type="project" value="UniProtKB-KW"/>
</dbReference>
<evidence type="ECO:0000313" key="4">
    <source>
        <dbReference type="Proteomes" id="UP001597519"/>
    </source>
</evidence>
<dbReference type="GO" id="GO:0008168">
    <property type="term" value="F:methyltransferase activity"/>
    <property type="evidence" value="ECO:0007669"/>
    <property type="project" value="UniProtKB-KW"/>
</dbReference>
<evidence type="ECO:0000313" key="3">
    <source>
        <dbReference type="EMBL" id="MFD2829545.1"/>
    </source>
</evidence>
<dbReference type="Gene3D" id="3.40.50.150">
    <property type="entry name" value="Vaccinia Virus protein VP39"/>
    <property type="match status" value="1"/>
</dbReference>
<dbReference type="RefSeq" id="WP_377771634.1">
    <property type="nucleotide sequence ID" value="NZ_JBHUOQ010000001.1"/>
</dbReference>
<gene>
    <name evidence="3" type="ORF">ACFSX4_03630</name>
</gene>
<evidence type="ECO:0000259" key="2">
    <source>
        <dbReference type="Pfam" id="PF13649"/>
    </source>
</evidence>
<dbReference type="Gene3D" id="2.20.25.110">
    <property type="entry name" value="S-adenosyl-L-methionine-dependent methyltransferases"/>
    <property type="match status" value="1"/>
</dbReference>
<name>A0ABW5WSZ7_9STAP</name>
<dbReference type="Proteomes" id="UP001597519">
    <property type="component" value="Unassembled WGS sequence"/>
</dbReference>
<keyword evidence="4" id="KW-1185">Reference proteome</keyword>